<dbReference type="InterPro" id="IPR027796">
    <property type="entry name" value="OTT_1508_deam-like"/>
</dbReference>
<comment type="caution">
    <text evidence="2">The sequence shown here is derived from an EMBL/GenBank/DDBJ whole genome shotgun (WGS) entry which is preliminary data.</text>
</comment>
<gene>
    <name evidence="2" type="ORF">Q9L58_009361</name>
</gene>
<dbReference type="Proteomes" id="UP001447188">
    <property type="component" value="Unassembled WGS sequence"/>
</dbReference>
<evidence type="ECO:0000313" key="3">
    <source>
        <dbReference type="Proteomes" id="UP001447188"/>
    </source>
</evidence>
<dbReference type="EMBL" id="JBBBZM010000213">
    <property type="protein sequence ID" value="KAL0631771.1"/>
    <property type="molecule type" value="Genomic_DNA"/>
</dbReference>
<protein>
    <submittedName>
        <fullName evidence="2">Uncharacterized protein</fullName>
    </submittedName>
</protein>
<organism evidence="2 3">
    <name type="scientific">Discina gigas</name>
    <dbReference type="NCBI Taxonomy" id="1032678"/>
    <lineage>
        <taxon>Eukaryota</taxon>
        <taxon>Fungi</taxon>
        <taxon>Dikarya</taxon>
        <taxon>Ascomycota</taxon>
        <taxon>Pezizomycotina</taxon>
        <taxon>Pezizomycetes</taxon>
        <taxon>Pezizales</taxon>
        <taxon>Discinaceae</taxon>
        <taxon>Discina</taxon>
    </lineage>
</organism>
<keyword evidence="3" id="KW-1185">Reference proteome</keyword>
<accession>A0ABR3G7I4</accession>
<reference evidence="2 3" key="1">
    <citation type="submission" date="2024-02" db="EMBL/GenBank/DDBJ databases">
        <title>Discinaceae phylogenomics.</title>
        <authorList>
            <person name="Dirks A.C."/>
            <person name="James T.Y."/>
        </authorList>
    </citation>
    <scope>NUCLEOTIDE SEQUENCE [LARGE SCALE GENOMIC DNA]</scope>
    <source>
        <strain evidence="2 3">ACD0624</strain>
    </source>
</reference>
<evidence type="ECO:0000256" key="1">
    <source>
        <dbReference type="SAM" id="MobiDB-lite"/>
    </source>
</evidence>
<feature type="region of interest" description="Disordered" evidence="1">
    <location>
        <begin position="431"/>
        <end position="455"/>
    </location>
</feature>
<proteinExistence type="predicted"/>
<sequence>MATIDTSIVAPPNLPSTIPTAAPSPPSLDEMHLALSHIAFRRPPSPPRTPPLPCSSPDTKNLELSNLTSLLFVTASKGDVAAVIFRVLSKGRLELHYAKNQPCTNKEKAYIHRVFNIIARDDHRESYLLCWDILAQVILECKRKIKSRIQKICLRLEQLSPSFAICEGACTTDTEETLHQQLSQSTFPGGVTVPELLHDWFTHLLKEAIVDVGSVHQTLCLAYYIGHAPQMHQILDAQLLRRVRKLGDYYRAALVLIQNAALLPRDQLRKLRIIEAVPPTPELRLLRTNQVDMINEWARHIREPEVSEDDLRRAFPEMDDIPPNPTGMPTVCVHCECTLLLEMINLTSTAASASTPTPVLLEIGVSKSSCFMCREFVAAVQKVYRHITVRVSSGHGKHVAGWSLPESAPAVLRELMEKRVQDEMDNVLQRATRKRVSDSIPRANTPTPGEIGGIPSREQLDEQWRESGDPVFASTRKRAGYGASGEDKATVMEMYGPAVLFGNFDVKINAVLDRYIL</sequence>
<name>A0ABR3G7I4_9PEZI</name>
<evidence type="ECO:0000313" key="2">
    <source>
        <dbReference type="EMBL" id="KAL0631771.1"/>
    </source>
</evidence>
<dbReference type="Pfam" id="PF14441">
    <property type="entry name" value="OTT_1508_deam"/>
    <property type="match status" value="1"/>
</dbReference>